<dbReference type="HOGENOM" id="CLU_374983_0_0_9"/>
<dbReference type="NCBIfam" id="TIGR02543">
    <property type="entry name" value="List_Bact_rpt"/>
    <property type="match status" value="1"/>
</dbReference>
<dbReference type="eggNOG" id="COG2755">
    <property type="taxonomic scope" value="Bacteria"/>
</dbReference>
<sequence length="740" mass="81899">MKQIKEWKKYTVLFIGALLALPLSTVKPFTAHSAMREVRTVNVNLENDLDIRNPVKPDGSSDIWKGDTVLFGHYNKDPIIFRVLDKNTTDFGETTMFLDCNNVLYMAAFNENASDPQNMWESSTLRNELNVKFLNESFSEAEQNAICKSYDPNHGNWQVDDYQVEYEKLSYTGDKIFVLDASDLAHNDYGYLLRNTVGRAKKNTEQYLKEYWLRSPHNPHDVNHPKQGSVNTVNTKGWLNSWNPSFINGVSPALNVELSSVFFVKESGINIYAFNETEMPNTYSPWQLTLYSNETGFTAKWTNQNRVIDEEHGGNICLSLSNAMSDATQISAMLLDSDDTVLYYGKIANPTDSEANVRIPAGLTPEKNYKLKVFSENITRSTSYAGNIEEFNFTVQGIPKYTVKFDLNGHGATAIPDATVNLNSYLTNPAVPTDPAYDFGGWYKETACINAWDFTSDVVKEDITLYAKWTTKAVPPSNTYKISFNANGGMVSVEEMMTDIGGKLASFPADPTRSGYSFDGWYTATSGGEKVDVQTIFTENKTLYAHWNKISINEGGSGSGGGSDGGGSSGGGGGFGGGGSSGGGSLHRGFGEGTNITSGSWKQDAKGWWYQYSNGSYPKNEWKLLPYGGATAWYVFNGAGYMLTGWFSSGGKWYYLSTANNANFGKMLTGWVELGDKWYYLSAANDANFGKMLTGWVELGGKWYYLEITGNEAHPQGALYVNEKTPDGYSVDTNGAWLLP</sequence>
<feature type="region of interest" description="Disordered" evidence="3">
    <location>
        <begin position="555"/>
        <end position="582"/>
    </location>
</feature>
<dbReference type="OrthoDB" id="2002407at2"/>
<evidence type="ECO:0000313" key="5">
    <source>
        <dbReference type="EMBL" id="EHI55126.1"/>
    </source>
</evidence>
<reference evidence="5 6" key="1">
    <citation type="submission" date="2011-08" db="EMBL/GenBank/DDBJ databases">
        <title>The Genome Sequence of Johnsonella ignava ATCC 51276.</title>
        <authorList>
            <consortium name="The Broad Institute Genome Sequencing Platform"/>
            <person name="Earl A."/>
            <person name="Ward D."/>
            <person name="Feldgarden M."/>
            <person name="Gevers D."/>
            <person name="Izard J."/>
            <person name="Blanton J.M."/>
            <person name="Baranova O.V."/>
            <person name="Dewhirst F.E."/>
            <person name="Young S.K."/>
            <person name="Zeng Q."/>
            <person name="Gargeya S."/>
            <person name="Fitzgerald M."/>
            <person name="Haas B."/>
            <person name="Abouelleil A."/>
            <person name="Alvarado L."/>
            <person name="Arachchi H.M."/>
            <person name="Berlin A."/>
            <person name="Brown A."/>
            <person name="Chapman S.B."/>
            <person name="Chen Z."/>
            <person name="Dunbar C."/>
            <person name="Freedman E."/>
            <person name="Gearin G."/>
            <person name="Gellesch M."/>
            <person name="Goldberg J."/>
            <person name="Griggs A."/>
            <person name="Gujja S."/>
            <person name="Heiman D."/>
            <person name="Howarth C."/>
            <person name="Larson L."/>
            <person name="Lui A."/>
            <person name="MacDonald P.J.P."/>
            <person name="Montmayeur A."/>
            <person name="Murphy C."/>
            <person name="Neiman D."/>
            <person name="Pearson M."/>
            <person name="Priest M."/>
            <person name="Roberts A."/>
            <person name="Saif S."/>
            <person name="Shea T."/>
            <person name="Shenoy N."/>
            <person name="Sisk P."/>
            <person name="Stolte C."/>
            <person name="Sykes S."/>
            <person name="Wortman J."/>
            <person name="Nusbaum C."/>
            <person name="Birren B."/>
        </authorList>
    </citation>
    <scope>NUCLEOTIDE SEQUENCE [LARGE SCALE GENOMIC DNA]</scope>
    <source>
        <strain evidence="5 6">ATCC 51276</strain>
    </source>
</reference>
<dbReference type="AlphaFoldDB" id="G5GJK6"/>
<keyword evidence="6" id="KW-1185">Reference proteome</keyword>
<dbReference type="Pfam" id="PF01473">
    <property type="entry name" value="Choline_bind_1"/>
    <property type="match status" value="3"/>
</dbReference>
<comment type="subcellular location">
    <subcellularLocation>
        <location evidence="1">Cell envelope</location>
    </subcellularLocation>
</comment>
<dbReference type="Gene3D" id="2.60.40.4270">
    <property type="entry name" value="Listeria-Bacteroides repeat domain"/>
    <property type="match status" value="2"/>
</dbReference>
<keyword evidence="2" id="KW-0677">Repeat</keyword>
<organism evidence="5 6">
    <name type="scientific">Johnsonella ignava ATCC 51276</name>
    <dbReference type="NCBI Taxonomy" id="679200"/>
    <lineage>
        <taxon>Bacteria</taxon>
        <taxon>Bacillati</taxon>
        <taxon>Bacillota</taxon>
        <taxon>Clostridia</taxon>
        <taxon>Lachnospirales</taxon>
        <taxon>Lachnospiraceae</taxon>
        <taxon>Johnsonella</taxon>
    </lineage>
</organism>
<proteinExistence type="predicted"/>
<name>G5GJK6_9FIRM</name>
<dbReference type="EMBL" id="ACZL01000029">
    <property type="protein sequence ID" value="EHI55126.1"/>
    <property type="molecule type" value="Genomic_DNA"/>
</dbReference>
<dbReference type="InterPro" id="IPR018337">
    <property type="entry name" value="Cell_wall/Cho-bd_repeat"/>
</dbReference>
<dbReference type="RefSeq" id="WP_005541527.1">
    <property type="nucleotide sequence ID" value="NZ_JH378835.1"/>
</dbReference>
<dbReference type="SUPFAM" id="SSF69360">
    <property type="entry name" value="Cell wall binding repeat"/>
    <property type="match status" value="1"/>
</dbReference>
<accession>G5GJK6</accession>
<dbReference type="Pfam" id="PF09479">
    <property type="entry name" value="Flg_new"/>
    <property type="match status" value="2"/>
</dbReference>
<dbReference type="GO" id="GO:0030313">
    <property type="term" value="C:cell envelope"/>
    <property type="evidence" value="ECO:0007669"/>
    <property type="project" value="UniProtKB-SubCell"/>
</dbReference>
<evidence type="ECO:0000313" key="6">
    <source>
        <dbReference type="Proteomes" id="UP000003011"/>
    </source>
</evidence>
<dbReference type="eggNOG" id="COG5263">
    <property type="taxonomic scope" value="Bacteria"/>
</dbReference>
<dbReference type="InterPro" id="IPR042229">
    <property type="entry name" value="Listeria/Bacterioides_rpt_sf"/>
</dbReference>
<evidence type="ECO:0000259" key="4">
    <source>
        <dbReference type="Pfam" id="PF19789"/>
    </source>
</evidence>
<evidence type="ECO:0000256" key="2">
    <source>
        <dbReference type="ARBA" id="ARBA00022737"/>
    </source>
</evidence>
<dbReference type="Pfam" id="PF19789">
    <property type="entry name" value="DUF6273"/>
    <property type="match status" value="1"/>
</dbReference>
<gene>
    <name evidence="5" type="ORF">HMPREF9333_01746</name>
</gene>
<comment type="caution">
    <text evidence="5">The sequence shown here is derived from an EMBL/GenBank/DDBJ whole genome shotgun (WGS) entry which is preliminary data.</text>
</comment>
<dbReference type="Proteomes" id="UP000003011">
    <property type="component" value="Unassembled WGS sequence"/>
</dbReference>
<dbReference type="Gene3D" id="2.10.270.10">
    <property type="entry name" value="Cholin Binding"/>
    <property type="match status" value="1"/>
</dbReference>
<feature type="domain" description="DUF6273" evidence="4">
    <location>
        <begin position="112"/>
        <end position="257"/>
    </location>
</feature>
<dbReference type="InterPro" id="IPR046240">
    <property type="entry name" value="DUF6273"/>
</dbReference>
<dbReference type="STRING" id="679200.HMPREF9333_01746"/>
<protein>
    <recommendedName>
        <fullName evidence="4">DUF6273 domain-containing protein</fullName>
    </recommendedName>
</protein>
<evidence type="ECO:0000256" key="1">
    <source>
        <dbReference type="ARBA" id="ARBA00004196"/>
    </source>
</evidence>
<dbReference type="InterPro" id="IPR013378">
    <property type="entry name" value="InlB-like_B-rpt"/>
</dbReference>
<evidence type="ECO:0000256" key="3">
    <source>
        <dbReference type="SAM" id="MobiDB-lite"/>
    </source>
</evidence>